<feature type="binding site" evidence="11">
    <location>
        <position position="415"/>
    </location>
    <ligand>
        <name>Ca(2+)</name>
        <dbReference type="ChEBI" id="CHEBI:29108"/>
        <label>5</label>
    </ligand>
</feature>
<feature type="repeat" description="Hemopexin" evidence="13">
    <location>
        <begin position="314"/>
        <end position="359"/>
    </location>
</feature>
<comment type="cofactor">
    <cofactor evidence="11">
        <name>Ca(2+)</name>
        <dbReference type="ChEBI" id="CHEBI:29108"/>
    </cofactor>
    <text evidence="11">Can bind about 5 Ca(2+) ions per subunit.</text>
</comment>
<dbReference type="PANTHER" id="PTHR10201">
    <property type="entry name" value="MATRIX METALLOPROTEINASE"/>
    <property type="match status" value="1"/>
</dbReference>
<dbReference type="Pfam" id="PF00045">
    <property type="entry name" value="Hemopexin"/>
    <property type="match status" value="4"/>
</dbReference>
<feature type="binding site" evidence="11">
    <location>
        <position position="207"/>
    </location>
    <ligand>
        <name>Zn(2+)</name>
        <dbReference type="ChEBI" id="CHEBI:29105"/>
        <label>1</label>
    </ligand>
</feature>
<name>A0AAJ7TUE7_PETMA</name>
<feature type="active site" evidence="9">
    <location>
        <position position="233"/>
    </location>
</feature>
<dbReference type="SUPFAM" id="SSF55486">
    <property type="entry name" value="Metalloproteases ('zincins'), catalytic domain"/>
    <property type="match status" value="1"/>
</dbReference>
<dbReference type="GO" id="GO:0030574">
    <property type="term" value="P:collagen catabolic process"/>
    <property type="evidence" value="ECO:0007669"/>
    <property type="project" value="TreeGrafter"/>
</dbReference>
<feature type="binding site" evidence="11">
    <location>
        <position position="186"/>
    </location>
    <ligand>
        <name>Ca(2+)</name>
        <dbReference type="ChEBI" id="CHEBI:29108"/>
        <label>3</label>
    </ligand>
</feature>
<dbReference type="PIRSF" id="PIRSF001191">
    <property type="entry name" value="Peptidase_M10A_matrix"/>
    <property type="match status" value="1"/>
</dbReference>
<evidence type="ECO:0000256" key="8">
    <source>
        <dbReference type="ARBA" id="ARBA00023145"/>
    </source>
</evidence>
<feature type="binding site" evidence="11">
    <location>
        <position position="212"/>
    </location>
    <ligand>
        <name>Ca(2+)</name>
        <dbReference type="ChEBI" id="CHEBI:29108"/>
        <label>3</label>
    </ligand>
</feature>
<keyword evidence="5" id="KW-0378">Hydrolase</keyword>
<feature type="binding site" evidence="11">
    <location>
        <position position="205"/>
    </location>
    <ligand>
        <name>Ca(2+)</name>
        <dbReference type="ChEBI" id="CHEBI:29108"/>
        <label>2</label>
    </ligand>
</feature>
<dbReference type="InterPro" id="IPR036365">
    <property type="entry name" value="PGBD-like_sf"/>
</dbReference>
<dbReference type="FunFam" id="2.110.10.10:FF:000018">
    <property type="entry name" value="Matrix metallopeptidase 25b"/>
    <property type="match status" value="1"/>
</dbReference>
<dbReference type="GO" id="GO:0004222">
    <property type="term" value="F:metalloendopeptidase activity"/>
    <property type="evidence" value="ECO:0007669"/>
    <property type="project" value="InterPro"/>
</dbReference>
<dbReference type="FunFam" id="3.40.390.10:FF:000068">
    <property type="entry name" value="Predicted protein"/>
    <property type="match status" value="1"/>
</dbReference>
<feature type="chain" id="PRO_5042555843" evidence="15">
    <location>
        <begin position="23"/>
        <end position="540"/>
    </location>
</feature>
<dbReference type="CDD" id="cd04278">
    <property type="entry name" value="ZnMc_MMP"/>
    <property type="match status" value="1"/>
</dbReference>
<dbReference type="Pfam" id="PF00413">
    <property type="entry name" value="Peptidase_M10"/>
    <property type="match status" value="1"/>
</dbReference>
<feature type="short sequence motif" description="Cysteine switch" evidence="12">
    <location>
        <begin position="89"/>
        <end position="97"/>
    </location>
</feature>
<evidence type="ECO:0000256" key="6">
    <source>
        <dbReference type="ARBA" id="ARBA00022833"/>
    </source>
</evidence>
<evidence type="ECO:0000256" key="9">
    <source>
        <dbReference type="PIRSR" id="PIRSR001191-1"/>
    </source>
</evidence>
<evidence type="ECO:0000259" key="16">
    <source>
        <dbReference type="SMART" id="SM00235"/>
    </source>
</evidence>
<feature type="binding site" evidence="11">
    <location>
        <position position="249"/>
    </location>
    <ligand>
        <name>Zn(2+)</name>
        <dbReference type="ChEBI" id="CHEBI:29105"/>
        <label>2</label>
        <note>catalytic</note>
    </ligand>
</feature>
<dbReference type="InterPro" id="IPR033739">
    <property type="entry name" value="M10A_MMP"/>
</dbReference>
<dbReference type="GO" id="GO:0030198">
    <property type="term" value="P:extracellular matrix organization"/>
    <property type="evidence" value="ECO:0007669"/>
    <property type="project" value="TreeGrafter"/>
</dbReference>
<evidence type="ECO:0000256" key="5">
    <source>
        <dbReference type="ARBA" id="ARBA00022801"/>
    </source>
</evidence>
<protein>
    <submittedName>
        <fullName evidence="18">Matrix metalloproteinase-17-like</fullName>
    </submittedName>
</protein>
<dbReference type="SMART" id="SM00120">
    <property type="entry name" value="HX"/>
    <property type="match status" value="4"/>
</dbReference>
<feature type="repeat" description="Hemopexin" evidence="13">
    <location>
        <begin position="457"/>
        <end position="503"/>
    </location>
</feature>
<dbReference type="SUPFAM" id="SSF50923">
    <property type="entry name" value="Hemopexin-like domain"/>
    <property type="match status" value="1"/>
</dbReference>
<gene>
    <name evidence="18" type="primary">LOC116950233</name>
</gene>
<dbReference type="GO" id="GO:0005615">
    <property type="term" value="C:extracellular space"/>
    <property type="evidence" value="ECO:0007669"/>
    <property type="project" value="TreeGrafter"/>
</dbReference>
<dbReference type="SUPFAM" id="SSF47090">
    <property type="entry name" value="PGBD-like"/>
    <property type="match status" value="1"/>
</dbReference>
<feature type="binding site" evidence="11">
    <location>
        <position position="209"/>
    </location>
    <ligand>
        <name>Ca(2+)</name>
        <dbReference type="ChEBI" id="CHEBI:29108"/>
        <label>3</label>
    </ligand>
</feature>
<evidence type="ECO:0000256" key="2">
    <source>
        <dbReference type="ARBA" id="ARBA00022670"/>
    </source>
</evidence>
<organism evidence="17 18">
    <name type="scientific">Petromyzon marinus</name>
    <name type="common">Sea lamprey</name>
    <dbReference type="NCBI Taxonomy" id="7757"/>
    <lineage>
        <taxon>Eukaryota</taxon>
        <taxon>Metazoa</taxon>
        <taxon>Chordata</taxon>
        <taxon>Craniata</taxon>
        <taxon>Vertebrata</taxon>
        <taxon>Cyclostomata</taxon>
        <taxon>Hyperoartia</taxon>
        <taxon>Petromyzontiformes</taxon>
        <taxon>Petromyzontidae</taxon>
        <taxon>Petromyzon</taxon>
    </lineage>
</organism>
<comment type="cofactor">
    <cofactor evidence="11">
        <name>Zn(2+)</name>
        <dbReference type="ChEBI" id="CHEBI:29105"/>
    </cofactor>
    <text evidence="11">Binds 2 Zn(2+) ions per subunit.</text>
</comment>
<feature type="binding site" evidence="10">
    <location>
        <position position="236"/>
    </location>
    <ligand>
        <name>Zn(2+)</name>
        <dbReference type="ChEBI" id="CHEBI:29105"/>
        <label>2</label>
        <note>catalytic</note>
    </ligand>
</feature>
<evidence type="ECO:0000256" key="15">
    <source>
        <dbReference type="SAM" id="SignalP"/>
    </source>
</evidence>
<dbReference type="CDD" id="cd00094">
    <property type="entry name" value="HX"/>
    <property type="match status" value="1"/>
</dbReference>
<feature type="binding site" evidence="11">
    <location>
        <position position="180"/>
    </location>
    <ligand>
        <name>Zn(2+)</name>
        <dbReference type="ChEBI" id="CHEBI:29105"/>
        <label>1</label>
    </ligand>
</feature>
<feature type="binding site" evidence="11">
    <location>
        <position position="193"/>
    </location>
    <ligand>
        <name>Zn(2+)</name>
        <dbReference type="ChEBI" id="CHEBI:29105"/>
        <label>1</label>
    </ligand>
</feature>
<keyword evidence="3 10" id="KW-0479">Metal-binding</keyword>
<evidence type="ECO:0000256" key="7">
    <source>
        <dbReference type="ARBA" id="ARBA00023049"/>
    </source>
</evidence>
<feature type="binding site" evidence="11">
    <location>
        <position position="318"/>
    </location>
    <ligand>
        <name>Ca(2+)</name>
        <dbReference type="ChEBI" id="CHEBI:29108"/>
        <label>4</label>
    </ligand>
</feature>
<evidence type="ECO:0000256" key="12">
    <source>
        <dbReference type="PIRSR" id="PIRSR621190-5"/>
    </source>
</evidence>
<proteinExistence type="inferred from homology"/>
<evidence type="ECO:0000256" key="1">
    <source>
        <dbReference type="ARBA" id="ARBA00010370"/>
    </source>
</evidence>
<feature type="binding site" evidence="11">
    <location>
        <position position="185"/>
    </location>
    <ligand>
        <name>Ca(2+)</name>
        <dbReference type="ChEBI" id="CHEBI:29108"/>
        <label>3</label>
    </ligand>
</feature>
<keyword evidence="6 10" id="KW-0862">Zinc</keyword>
<keyword evidence="8" id="KW-0865">Zymogen</keyword>
<feature type="binding site" description="in inhibited form" evidence="11">
    <location>
        <position position="91"/>
    </location>
    <ligand>
        <name>Zn(2+)</name>
        <dbReference type="ChEBI" id="CHEBI:29105"/>
        <label>2</label>
        <note>catalytic</note>
    </ligand>
</feature>
<evidence type="ECO:0000256" key="13">
    <source>
        <dbReference type="PROSITE-ProRule" id="PRU01011"/>
    </source>
</evidence>
<dbReference type="AlphaFoldDB" id="A0AAJ7TUE7"/>
<dbReference type="GO" id="GO:0006508">
    <property type="term" value="P:proteolysis"/>
    <property type="evidence" value="ECO:0007669"/>
    <property type="project" value="UniProtKB-KW"/>
</dbReference>
<dbReference type="InterPro" id="IPR018487">
    <property type="entry name" value="Hemopexin-like_repeat"/>
</dbReference>
<dbReference type="PANTHER" id="PTHR10201:SF142">
    <property type="entry name" value="MATRIX METALLOPROTEINASE-25"/>
    <property type="match status" value="1"/>
</dbReference>
<evidence type="ECO:0000256" key="3">
    <source>
        <dbReference type="ARBA" id="ARBA00022723"/>
    </source>
</evidence>
<evidence type="ECO:0000256" key="14">
    <source>
        <dbReference type="SAM" id="MobiDB-lite"/>
    </source>
</evidence>
<accession>A0AAJ7TUE7</accession>
<feature type="binding site" evidence="11">
    <location>
        <position position="320"/>
    </location>
    <ligand>
        <name>Ca(2+)</name>
        <dbReference type="ChEBI" id="CHEBI:29108"/>
        <label>5</label>
    </ligand>
</feature>
<feature type="binding site" evidence="10">
    <location>
        <position position="232"/>
    </location>
    <ligand>
        <name>Zn(2+)</name>
        <dbReference type="ChEBI" id="CHEBI:29105"/>
        <label>2</label>
        <note>catalytic</note>
    </ligand>
</feature>
<dbReference type="InterPro" id="IPR036375">
    <property type="entry name" value="Hemopexin-like_dom_sf"/>
</dbReference>
<dbReference type="Gene3D" id="3.40.390.10">
    <property type="entry name" value="Collagenase (Catalytic Domain)"/>
    <property type="match status" value="1"/>
</dbReference>
<evidence type="ECO:0000313" key="17">
    <source>
        <dbReference type="Proteomes" id="UP001318040"/>
    </source>
</evidence>
<feature type="binding site" evidence="10">
    <location>
        <position position="242"/>
    </location>
    <ligand>
        <name>Zn(2+)</name>
        <dbReference type="ChEBI" id="CHEBI:29105"/>
        <label>2</label>
        <note>catalytic</note>
    </ligand>
</feature>
<feature type="compositionally biased region" description="Pro residues" evidence="14">
    <location>
        <begin position="284"/>
        <end position="303"/>
    </location>
</feature>
<dbReference type="SMART" id="SM00235">
    <property type="entry name" value="ZnMc"/>
    <property type="match status" value="1"/>
</dbReference>
<feature type="signal peptide" evidence="15">
    <location>
        <begin position="1"/>
        <end position="22"/>
    </location>
</feature>
<feature type="binding site" evidence="11">
    <location>
        <position position="178"/>
    </location>
    <ligand>
        <name>Zn(2+)</name>
        <dbReference type="ChEBI" id="CHEBI:29105"/>
        <label>1</label>
    </ligand>
</feature>
<evidence type="ECO:0000256" key="11">
    <source>
        <dbReference type="PIRSR" id="PIRSR621190-2"/>
    </source>
</evidence>
<dbReference type="GeneID" id="116950233"/>
<keyword evidence="2" id="KW-0645">Protease</keyword>
<feature type="binding site" evidence="11">
    <location>
        <position position="212"/>
    </location>
    <ligand>
        <name>Ca(2+)</name>
        <dbReference type="ChEBI" id="CHEBI:29108"/>
        <label>1</label>
    </ligand>
</feature>
<evidence type="ECO:0000256" key="10">
    <source>
        <dbReference type="PIRSR" id="PIRSR001191-2"/>
    </source>
</evidence>
<dbReference type="GO" id="GO:0008270">
    <property type="term" value="F:zinc ion binding"/>
    <property type="evidence" value="ECO:0007669"/>
    <property type="project" value="InterPro"/>
</dbReference>
<sequence length="540" mass="60392">MVTAVPLCFALLGACALIAVDAATVSPGDVSKGMDWLMRFGYLQTPDPVSAKLMTQQSITEAVKDMQRFAGITVTGNVDAATVRMMNTPRCSLPDRVGTSEIMKRRRKRYALAGSVWRKHDLTYRINSWPSRVNDQASIRWIISQAFRVWSDTVPLTFREERREVPVDIVIEFSRGYHTDAYPFDGSGGTLAHAFFPGQYELAGDTHFDDDEKWSLSPDDHQGTDLFTVAVHELGHALGLGHSSADSIMRPYYQGSVGPPQKYSLMDDDKRGIRHLYGSKRPTIRPPRPNPDGPHPSAKPPNGHPGKGDIDRCNTNFDAITQLRGDIFFFKGQHFWRLLRGLKLEAPEGMPIRDFWSGLPDDLQKVDAVYERSQDSKIIFLTGGDFWVFENTKADKGNPHRVTEMGLPPSGVHAAFEWYHNGKTYFFREDDFWRYDERLRRVESGYPKKLTLWKGLPNGITDAFSWNNGSSFFFKDTSYWQLSDKMLSVEPGYPRPITDWLACGDNAGGLDKGGAAASTLASRGAGPLAVTLAVTLALLL</sequence>
<feature type="binding site" evidence="11">
    <location>
        <position position="210"/>
    </location>
    <ligand>
        <name>Ca(2+)</name>
        <dbReference type="ChEBI" id="CHEBI:29108"/>
        <label>1</label>
    </ligand>
</feature>
<dbReference type="KEGG" id="pmrn:116950233"/>
<dbReference type="InterPro" id="IPR002477">
    <property type="entry name" value="Peptidoglycan-bd-like"/>
</dbReference>
<reference evidence="18" key="1">
    <citation type="submission" date="2025-08" db="UniProtKB">
        <authorList>
            <consortium name="RefSeq"/>
        </authorList>
    </citation>
    <scope>IDENTIFICATION</scope>
    <source>
        <tissue evidence="18">Sperm</tissue>
    </source>
</reference>
<dbReference type="PROSITE" id="PS51642">
    <property type="entry name" value="HEMOPEXIN_2"/>
    <property type="match status" value="3"/>
</dbReference>
<dbReference type="InterPro" id="IPR006026">
    <property type="entry name" value="Peptidase_Metallo"/>
</dbReference>
<keyword evidence="11" id="KW-0106">Calcium</keyword>
<dbReference type="Proteomes" id="UP001318040">
    <property type="component" value="Chromosome 38"/>
</dbReference>
<feature type="binding site" evidence="11">
    <location>
        <position position="462"/>
    </location>
    <ligand>
        <name>Ca(2+)</name>
        <dbReference type="ChEBI" id="CHEBI:29108"/>
        <label>4</label>
    </ligand>
</feature>
<feature type="binding site" evidence="11">
    <location>
        <position position="367"/>
    </location>
    <ligand>
        <name>Ca(2+)</name>
        <dbReference type="ChEBI" id="CHEBI:29108"/>
        <label>4</label>
    </ligand>
</feature>
<feature type="region of interest" description="Disordered" evidence="14">
    <location>
        <begin position="277"/>
        <end position="311"/>
    </location>
</feature>
<dbReference type="Gene3D" id="2.110.10.10">
    <property type="entry name" value="Hemopexin-like domain"/>
    <property type="match status" value="1"/>
</dbReference>
<keyword evidence="15" id="KW-0732">Signal</keyword>
<keyword evidence="7" id="KW-0482">Metalloprotease</keyword>
<dbReference type="GO" id="GO:0005886">
    <property type="term" value="C:plasma membrane"/>
    <property type="evidence" value="ECO:0007669"/>
    <property type="project" value="TreeGrafter"/>
</dbReference>
<evidence type="ECO:0000313" key="18">
    <source>
        <dbReference type="RefSeq" id="XP_032823754.1"/>
    </source>
</evidence>
<dbReference type="InterPro" id="IPR021190">
    <property type="entry name" value="Pept_M10A"/>
</dbReference>
<feature type="binding site" evidence="11">
    <location>
        <position position="168"/>
    </location>
    <ligand>
        <name>Ca(2+)</name>
        <dbReference type="ChEBI" id="CHEBI:29108"/>
        <label>2</label>
    </ligand>
</feature>
<feature type="domain" description="Peptidase metallopeptidase" evidence="16">
    <location>
        <begin position="113"/>
        <end position="279"/>
    </location>
</feature>
<comment type="similarity">
    <text evidence="1">Belongs to the peptidase M10A family.</text>
</comment>
<dbReference type="InterPro" id="IPR000585">
    <property type="entry name" value="Hemopexin-like_dom"/>
</dbReference>
<dbReference type="RefSeq" id="XP_032823754.1">
    <property type="nucleotide sequence ID" value="XM_032967863.1"/>
</dbReference>
<dbReference type="InterPro" id="IPR024079">
    <property type="entry name" value="MetalloPept_cat_dom_sf"/>
</dbReference>
<dbReference type="PRINTS" id="PR00138">
    <property type="entry name" value="MATRIXIN"/>
</dbReference>
<keyword evidence="17" id="KW-1185">Reference proteome</keyword>
<dbReference type="Pfam" id="PF01471">
    <property type="entry name" value="PG_binding_1"/>
    <property type="match status" value="1"/>
</dbReference>
<dbReference type="GO" id="GO:0031012">
    <property type="term" value="C:extracellular matrix"/>
    <property type="evidence" value="ECO:0007669"/>
    <property type="project" value="InterPro"/>
</dbReference>
<evidence type="ECO:0000256" key="4">
    <source>
        <dbReference type="ARBA" id="ARBA00022737"/>
    </source>
</evidence>
<dbReference type="InterPro" id="IPR001818">
    <property type="entry name" value="Pept_M10_metallopeptidase"/>
</dbReference>
<keyword evidence="4" id="KW-0677">Repeat</keyword>
<feature type="repeat" description="Hemopexin" evidence="13">
    <location>
        <begin position="409"/>
        <end position="456"/>
    </location>
</feature>